<comment type="caution">
    <text evidence="1">The sequence shown here is derived from an EMBL/GenBank/DDBJ whole genome shotgun (WGS) entry which is preliminary data.</text>
</comment>
<dbReference type="AlphaFoldDB" id="A0ABD2MPP3"/>
<protein>
    <submittedName>
        <fullName evidence="1">Uncharacterized protein</fullName>
    </submittedName>
</protein>
<dbReference type="Proteomes" id="UP001516400">
    <property type="component" value="Unassembled WGS sequence"/>
</dbReference>
<accession>A0ABD2MPP3</accession>
<evidence type="ECO:0000313" key="1">
    <source>
        <dbReference type="EMBL" id="KAL3268337.1"/>
    </source>
</evidence>
<name>A0ABD2MPP3_9CUCU</name>
<reference evidence="1 2" key="1">
    <citation type="journal article" date="2021" name="BMC Biol.">
        <title>Horizontally acquired antibacterial genes associated with adaptive radiation of ladybird beetles.</title>
        <authorList>
            <person name="Li H.S."/>
            <person name="Tang X.F."/>
            <person name="Huang Y.H."/>
            <person name="Xu Z.Y."/>
            <person name="Chen M.L."/>
            <person name="Du X.Y."/>
            <person name="Qiu B.Y."/>
            <person name="Chen P.T."/>
            <person name="Zhang W."/>
            <person name="Slipinski A."/>
            <person name="Escalona H.E."/>
            <person name="Waterhouse R.M."/>
            <person name="Zwick A."/>
            <person name="Pang H."/>
        </authorList>
    </citation>
    <scope>NUCLEOTIDE SEQUENCE [LARGE SCALE GENOMIC DNA]</scope>
    <source>
        <strain evidence="1">SYSU2018</strain>
    </source>
</reference>
<evidence type="ECO:0000313" key="2">
    <source>
        <dbReference type="Proteomes" id="UP001516400"/>
    </source>
</evidence>
<sequence length="127" mass="14352">MAPVHCVKLKDQFVTIKQDCENIKRFCDGCLMNVNNRLKTSTESEIRMQELLDKTTKMINLMENKHLSPEGPRWSEIVKNNNKIEPLIIRPKKANQECATTKSVLTEKIVLADIAISVTKVKPASSG</sequence>
<keyword evidence="2" id="KW-1185">Reference proteome</keyword>
<organism evidence="1 2">
    <name type="scientific">Cryptolaemus montrouzieri</name>
    <dbReference type="NCBI Taxonomy" id="559131"/>
    <lineage>
        <taxon>Eukaryota</taxon>
        <taxon>Metazoa</taxon>
        <taxon>Ecdysozoa</taxon>
        <taxon>Arthropoda</taxon>
        <taxon>Hexapoda</taxon>
        <taxon>Insecta</taxon>
        <taxon>Pterygota</taxon>
        <taxon>Neoptera</taxon>
        <taxon>Endopterygota</taxon>
        <taxon>Coleoptera</taxon>
        <taxon>Polyphaga</taxon>
        <taxon>Cucujiformia</taxon>
        <taxon>Coccinelloidea</taxon>
        <taxon>Coccinellidae</taxon>
        <taxon>Scymninae</taxon>
        <taxon>Scymnini</taxon>
        <taxon>Cryptolaemus</taxon>
    </lineage>
</organism>
<gene>
    <name evidence="1" type="ORF">HHI36_007454</name>
</gene>
<dbReference type="EMBL" id="JABFTP020000021">
    <property type="protein sequence ID" value="KAL3268337.1"/>
    <property type="molecule type" value="Genomic_DNA"/>
</dbReference>
<proteinExistence type="predicted"/>